<comment type="caution">
    <text evidence="4">The sequence shown here is derived from an EMBL/GenBank/DDBJ whole genome shotgun (WGS) entry which is preliminary data.</text>
</comment>
<evidence type="ECO:0008006" key="6">
    <source>
        <dbReference type="Google" id="ProtNLM"/>
    </source>
</evidence>
<keyword evidence="1" id="KW-0175">Coiled coil</keyword>
<gene>
    <name evidence="4" type="ORF">EOD41_06835</name>
</gene>
<dbReference type="EMBL" id="SACK01000002">
    <property type="protein sequence ID" value="RVU01670.1"/>
    <property type="molecule type" value="Genomic_DNA"/>
</dbReference>
<dbReference type="Proteomes" id="UP000282759">
    <property type="component" value="Unassembled WGS sequence"/>
</dbReference>
<dbReference type="RefSeq" id="WP_127704039.1">
    <property type="nucleotide sequence ID" value="NZ_SACK01000002.1"/>
</dbReference>
<feature type="coiled-coil region" evidence="1">
    <location>
        <begin position="177"/>
        <end position="215"/>
    </location>
</feature>
<keyword evidence="2" id="KW-0472">Membrane</keyword>
<keyword evidence="2" id="KW-1133">Transmembrane helix</keyword>
<proteinExistence type="predicted"/>
<sequence length="215" mass="24213">MKKLFITPIFLFIVSISLLYAQDTVKKAGIVKPQAAKPYQTQAATAPVNTDRSLAGQYRYLLTKTYNYQQPVIAAFYKNFSDSLKAERAALKQARTTLASQTATIRKLTTEATIKDQVISSSNAKVDEIKLLGMSFTKAAYNTLMWGLVIGFGVALVIVIFSTAGYKREAKYRVKLYEELSEEFQAYKAKANEKEKKLARELQTERNKLDELLGR</sequence>
<evidence type="ECO:0000313" key="4">
    <source>
        <dbReference type="EMBL" id="RVU01670.1"/>
    </source>
</evidence>
<feature type="signal peptide" evidence="3">
    <location>
        <begin position="1"/>
        <end position="21"/>
    </location>
</feature>
<feature type="transmembrane region" description="Helical" evidence="2">
    <location>
        <begin position="144"/>
        <end position="166"/>
    </location>
</feature>
<feature type="chain" id="PRO_5019509459" description="tRNA (Guanine-N1)-methyltransferase" evidence="3">
    <location>
        <begin position="22"/>
        <end position="215"/>
    </location>
</feature>
<name>A0A437MVH4_9SPHI</name>
<protein>
    <recommendedName>
        <fullName evidence="6">tRNA (Guanine-N1)-methyltransferase</fullName>
    </recommendedName>
</protein>
<accession>A0A437MVH4</accession>
<keyword evidence="5" id="KW-1185">Reference proteome</keyword>
<evidence type="ECO:0000256" key="3">
    <source>
        <dbReference type="SAM" id="SignalP"/>
    </source>
</evidence>
<reference evidence="4 5" key="1">
    <citation type="submission" date="2019-01" db="EMBL/GenBank/DDBJ databases">
        <authorList>
            <person name="Chen W.-M."/>
        </authorList>
    </citation>
    <scope>NUCLEOTIDE SEQUENCE [LARGE SCALE GENOMIC DNA]</scope>
    <source>
        <strain evidence="4 5">YBJ-36</strain>
    </source>
</reference>
<evidence type="ECO:0000313" key="5">
    <source>
        <dbReference type="Proteomes" id="UP000282759"/>
    </source>
</evidence>
<dbReference type="AlphaFoldDB" id="A0A437MVH4"/>
<evidence type="ECO:0000256" key="1">
    <source>
        <dbReference type="SAM" id="Coils"/>
    </source>
</evidence>
<organism evidence="4 5">
    <name type="scientific">Mucilaginibacter limnophilus</name>
    <dbReference type="NCBI Taxonomy" id="1932778"/>
    <lineage>
        <taxon>Bacteria</taxon>
        <taxon>Pseudomonadati</taxon>
        <taxon>Bacteroidota</taxon>
        <taxon>Sphingobacteriia</taxon>
        <taxon>Sphingobacteriales</taxon>
        <taxon>Sphingobacteriaceae</taxon>
        <taxon>Mucilaginibacter</taxon>
    </lineage>
</organism>
<evidence type="ECO:0000256" key="2">
    <source>
        <dbReference type="SAM" id="Phobius"/>
    </source>
</evidence>
<keyword evidence="2" id="KW-0812">Transmembrane</keyword>
<keyword evidence="3" id="KW-0732">Signal</keyword>
<dbReference type="OrthoDB" id="981213at2"/>